<dbReference type="InterPro" id="IPR043502">
    <property type="entry name" value="DNA/RNA_pol_sf"/>
</dbReference>
<dbReference type="RefSeq" id="WP_301193370.1">
    <property type="nucleotide sequence ID" value="NZ_JAPDPJ010000277.1"/>
</dbReference>
<evidence type="ECO:0000313" key="4">
    <source>
        <dbReference type="Proteomes" id="UP001209229"/>
    </source>
</evidence>
<keyword evidence="4" id="KW-1185">Reference proteome</keyword>
<sequence length="129" mass="14840">GVPQGSPISPLLSNIVLHELDLKMEQLGLRFVRYADDFSIYCKTKAEARKAGNTIYVFLRDKLKLPINRDKSGIRRPVNFQILGFAFVPIYKKGIKGKYQLIVAEKRWKSFKAKLKEVTRNEPLIFSLV</sequence>
<dbReference type="EMBL" id="JAPDPJ010000277">
    <property type="protein sequence ID" value="MCW3789831.1"/>
    <property type="molecule type" value="Genomic_DNA"/>
</dbReference>
<name>A0AAE3MA36_9BACT</name>
<gene>
    <name evidence="3" type="ORF">OM075_25480</name>
</gene>
<dbReference type="SUPFAM" id="SSF56672">
    <property type="entry name" value="DNA/RNA polymerases"/>
    <property type="match status" value="1"/>
</dbReference>
<feature type="domain" description="Reverse transcriptase" evidence="2">
    <location>
        <begin position="1"/>
        <end position="87"/>
    </location>
</feature>
<comment type="similarity">
    <text evidence="1">Belongs to the bacterial reverse transcriptase family.</text>
</comment>
<comment type="caution">
    <text evidence="3">The sequence shown here is derived from an EMBL/GenBank/DDBJ whole genome shotgun (WGS) entry which is preliminary data.</text>
</comment>
<evidence type="ECO:0000256" key="1">
    <source>
        <dbReference type="ARBA" id="ARBA00034120"/>
    </source>
</evidence>
<dbReference type="InterPro" id="IPR051083">
    <property type="entry name" value="GrpII_Intron_Splice-Mob/Def"/>
</dbReference>
<dbReference type="InterPro" id="IPR000477">
    <property type="entry name" value="RT_dom"/>
</dbReference>
<dbReference type="Pfam" id="PF00078">
    <property type="entry name" value="RVT_1"/>
    <property type="match status" value="1"/>
</dbReference>
<reference evidence="3" key="1">
    <citation type="submission" date="2022-10" db="EMBL/GenBank/DDBJ databases">
        <authorList>
            <person name="Yu W.X."/>
        </authorList>
    </citation>
    <scope>NUCLEOTIDE SEQUENCE</scope>
    <source>
        <strain evidence="3">AAT</strain>
    </source>
</reference>
<protein>
    <submittedName>
        <fullName evidence="3">Reverse transcriptase domain-containing protein</fullName>
    </submittedName>
</protein>
<proteinExistence type="inferred from homology"/>
<keyword evidence="3" id="KW-0548">Nucleotidyltransferase</keyword>
<dbReference type="Proteomes" id="UP001209229">
    <property type="component" value="Unassembled WGS sequence"/>
</dbReference>
<dbReference type="PANTHER" id="PTHR34047">
    <property type="entry name" value="NUCLEAR INTRON MATURASE 1, MITOCHONDRIAL-RELATED"/>
    <property type="match status" value="1"/>
</dbReference>
<dbReference type="GO" id="GO:0003964">
    <property type="term" value="F:RNA-directed DNA polymerase activity"/>
    <property type="evidence" value="ECO:0007669"/>
    <property type="project" value="UniProtKB-KW"/>
</dbReference>
<keyword evidence="3" id="KW-0695">RNA-directed DNA polymerase</keyword>
<evidence type="ECO:0000313" key="3">
    <source>
        <dbReference type="EMBL" id="MCW3789831.1"/>
    </source>
</evidence>
<feature type="non-terminal residue" evidence="3">
    <location>
        <position position="1"/>
    </location>
</feature>
<evidence type="ECO:0000259" key="2">
    <source>
        <dbReference type="PROSITE" id="PS50878"/>
    </source>
</evidence>
<accession>A0AAE3MA36</accession>
<dbReference type="AlphaFoldDB" id="A0AAE3MA36"/>
<dbReference type="PANTHER" id="PTHR34047:SF8">
    <property type="entry name" value="PROTEIN YKFC"/>
    <property type="match status" value="1"/>
</dbReference>
<organism evidence="3 4">
    <name type="scientific">Plebeiibacterium sediminum</name>
    <dbReference type="NCBI Taxonomy" id="2992112"/>
    <lineage>
        <taxon>Bacteria</taxon>
        <taxon>Pseudomonadati</taxon>
        <taxon>Bacteroidota</taxon>
        <taxon>Bacteroidia</taxon>
        <taxon>Marinilabiliales</taxon>
        <taxon>Marinilabiliaceae</taxon>
        <taxon>Plebeiibacterium</taxon>
    </lineage>
</organism>
<dbReference type="PROSITE" id="PS50878">
    <property type="entry name" value="RT_POL"/>
    <property type="match status" value="1"/>
</dbReference>
<keyword evidence="3" id="KW-0808">Transferase</keyword>